<dbReference type="SUPFAM" id="SSF53335">
    <property type="entry name" value="S-adenosyl-L-methionine-dependent methyltransferases"/>
    <property type="match status" value="1"/>
</dbReference>
<dbReference type="AlphaFoldDB" id="A0A132U1N0"/>
<organism evidence="3 4">
    <name type="scientific">Paenibacillus riograndensis</name>
    <dbReference type="NCBI Taxonomy" id="483937"/>
    <lineage>
        <taxon>Bacteria</taxon>
        <taxon>Bacillati</taxon>
        <taxon>Bacillota</taxon>
        <taxon>Bacilli</taxon>
        <taxon>Bacillales</taxon>
        <taxon>Paenibacillaceae</taxon>
        <taxon>Paenibacillus</taxon>
        <taxon>Paenibacillus sonchi group</taxon>
    </lineage>
</organism>
<dbReference type="GO" id="GO:0008757">
    <property type="term" value="F:S-adenosylmethionine-dependent methyltransferase activity"/>
    <property type="evidence" value="ECO:0007669"/>
    <property type="project" value="InterPro"/>
</dbReference>
<evidence type="ECO:0000259" key="2">
    <source>
        <dbReference type="Pfam" id="PF08241"/>
    </source>
</evidence>
<proteinExistence type="predicted"/>
<dbReference type="InterPro" id="IPR013216">
    <property type="entry name" value="Methyltransf_11"/>
</dbReference>
<dbReference type="Proteomes" id="UP000070475">
    <property type="component" value="Unassembled WGS sequence"/>
</dbReference>
<protein>
    <recommendedName>
        <fullName evidence="2">Methyltransferase type 11 domain-containing protein</fullName>
    </recommendedName>
</protein>
<dbReference type="OrthoDB" id="2502165at2"/>
<evidence type="ECO:0000313" key="3">
    <source>
        <dbReference type="EMBL" id="KWX77326.1"/>
    </source>
</evidence>
<sequence>MIDKFTMPFDQYQRYEICKKIIFEFKEKKQRKLSILDVGGHFKTKDGVDWLPAVEFFGENEILVVDTTQASINNYQVSDGRDLPFEDNSFDVVVSNDVLEHVPPQGRYAFIKELTRVSKEVVIINFPYYTAKKALAEKILYEYIVNSSNGENRMLEEHLINGLPRVQDVIDELNELSMPYSYYYSGDTDNWLKLMAVNYELSRIGEPYLQGMIDEYVNKHHFLAEMNLTEGYRVTFVIDKNEYMAKNNFFEYIEKENATNISLPTEAILTYFTIKKENENKSVFNSNYYNSDEVLGRMTFQSTIRQTFVCKSPNLFRLSFLVATYKENLQGKSKLFLYEKVTGECVLETTIDYSNLRDNEWFNIDFTPLMHSEDKEYVIEVTQITTGLGPSFYYSDKNRYGIGEFNTEVISGNLALKTYCRKMNAAEHYFLIDQQNSDLKRENKRMLQKEHEYKNEILKLESALEKKENEFKYLSEQLDDGLEKLTLMTAQYNDSKTKYNNLIKIIKEI</sequence>
<gene>
    <name evidence="3" type="ORF">AMQ84_12600</name>
</gene>
<dbReference type="EMBL" id="LIRB01000126">
    <property type="protein sequence ID" value="KWX77326.1"/>
    <property type="molecule type" value="Genomic_DNA"/>
</dbReference>
<dbReference type="InterPro" id="IPR029063">
    <property type="entry name" value="SAM-dependent_MTases_sf"/>
</dbReference>
<accession>A0A132U1N0</accession>
<dbReference type="PATRIC" id="fig|483937.3.peg.2515"/>
<evidence type="ECO:0000313" key="4">
    <source>
        <dbReference type="Proteomes" id="UP000070475"/>
    </source>
</evidence>
<reference evidence="3 4" key="1">
    <citation type="submission" date="2015-08" db="EMBL/GenBank/DDBJ databases">
        <title>Genomes of Paenibacillus riograndensis.</title>
        <authorList>
            <person name="Sant'Anna F.H."/>
            <person name="Souza R."/>
            <person name="Ambrosini A."/>
            <person name="Bach E."/>
            <person name="Fernandes G."/>
            <person name="Balsanelli E."/>
            <person name="Baura V.A."/>
            <person name="Pedrosa F.O."/>
            <person name="Souza E.M."/>
            <person name="Passaglia L."/>
        </authorList>
    </citation>
    <scope>NUCLEOTIDE SEQUENCE [LARGE SCALE GENOMIC DNA]</scope>
    <source>
        <strain evidence="3 4">CAS34</strain>
    </source>
</reference>
<dbReference type="Pfam" id="PF08241">
    <property type="entry name" value="Methyltransf_11"/>
    <property type="match status" value="1"/>
</dbReference>
<evidence type="ECO:0000256" key="1">
    <source>
        <dbReference type="SAM" id="Coils"/>
    </source>
</evidence>
<feature type="coiled-coil region" evidence="1">
    <location>
        <begin position="432"/>
        <end position="484"/>
    </location>
</feature>
<dbReference type="CDD" id="cd02440">
    <property type="entry name" value="AdoMet_MTases"/>
    <property type="match status" value="1"/>
</dbReference>
<keyword evidence="1" id="KW-0175">Coiled coil</keyword>
<name>A0A132U1N0_9BACL</name>
<feature type="domain" description="Methyltransferase type 11" evidence="2">
    <location>
        <begin position="73"/>
        <end position="119"/>
    </location>
</feature>
<keyword evidence="4" id="KW-1185">Reference proteome</keyword>
<dbReference type="Gene3D" id="3.40.50.150">
    <property type="entry name" value="Vaccinia Virus protein VP39"/>
    <property type="match status" value="1"/>
</dbReference>
<dbReference type="RefSeq" id="WP_060860641.1">
    <property type="nucleotide sequence ID" value="NZ_LIRB01000126.1"/>
</dbReference>
<comment type="caution">
    <text evidence="3">The sequence shown here is derived from an EMBL/GenBank/DDBJ whole genome shotgun (WGS) entry which is preliminary data.</text>
</comment>